<comment type="caution">
    <text evidence="1">The sequence shown here is derived from an EMBL/GenBank/DDBJ whole genome shotgun (WGS) entry which is preliminary data.</text>
</comment>
<evidence type="ECO:0000313" key="2">
    <source>
        <dbReference type="Proteomes" id="UP000559653"/>
    </source>
</evidence>
<dbReference type="EMBL" id="JACEMZ010000017">
    <property type="protein sequence ID" value="MBA4452315.1"/>
    <property type="molecule type" value="Genomic_DNA"/>
</dbReference>
<proteinExistence type="predicted"/>
<dbReference type="Proteomes" id="UP000559653">
    <property type="component" value="Unassembled WGS sequence"/>
</dbReference>
<gene>
    <name evidence="1" type="ORF">H2B03_03970</name>
</gene>
<accession>A0AC60VY59</accession>
<organism evidence="1 2">
    <name type="scientific">Candidatus Nitrosomaritimum aestuariumsis</name>
    <dbReference type="NCBI Taxonomy" id="3342354"/>
    <lineage>
        <taxon>Archaea</taxon>
        <taxon>Nitrososphaerota</taxon>
        <taxon>Nitrososphaeria</taxon>
        <taxon>Nitrosopumilales</taxon>
        <taxon>Nitrosopumilaceae</taxon>
        <taxon>Candidatus Nitrosomaritimum</taxon>
    </lineage>
</organism>
<sequence>MVNLKNMLKSKKPIVIPGVYDAIGAKIAEKVGFEAMFQTGYGTSATLFGMPDYGFIGATETVDNARRICRAVSVPVIVDSDTGYGNALSVWKLVQELESAGASGIFLEDQRWPKRCGHMQGKEVISQEEYTEKLGAAIDARQSKDFIIVARTDARATEGLDSAIERGIQNKKTGADAVFIEAPRSINEMKKIGKSIKAPLVANMIEGGATPLSSVDSLHKMGFNIILYPLSVLFANTFATMNILKELKKNGTTSKFKQKVVNFDQFNDLVELPKFRKLETREKIWFFKKRIKIKISSKGRIKILFSLLQFLLLKHFWFYRLVTLVILSQFLYLR</sequence>
<evidence type="ECO:0000313" key="1">
    <source>
        <dbReference type="EMBL" id="MBA4452315.1"/>
    </source>
</evidence>
<name>A0AC60VY59_9ARCH</name>
<reference evidence="1 2" key="1">
    <citation type="journal article" date="2020" name="Appl. Environ. Microbiol.">
        <title>Genomic Characteristics of a Novel Species of Ammonia-Oxidizing Archaea from the Jiulong River Estuary.</title>
        <authorList>
            <person name="Zou D."/>
            <person name="Wan R."/>
            <person name="Han L."/>
            <person name="Xu M.N."/>
            <person name="Liu Y."/>
            <person name="Liu H."/>
            <person name="Kao S.J."/>
            <person name="Li M."/>
        </authorList>
    </citation>
    <scope>NUCLEOTIDE SEQUENCE [LARGE SCALE GENOMIC DNA]</scope>
    <source>
        <strain evidence="1">W1bin1</strain>
    </source>
</reference>
<keyword evidence="1" id="KW-0456">Lyase</keyword>
<protein>
    <submittedName>
        <fullName evidence="1">Isocitrate lyase/PEP mutase family protein</fullName>
    </submittedName>
</protein>